<dbReference type="OMA" id="AHSLIWQ"/>
<keyword evidence="4" id="KW-0508">mRNA splicing</keyword>
<dbReference type="InterPro" id="IPR035426">
    <property type="entry name" value="Gemin2/Brr1"/>
</dbReference>
<dbReference type="EMBL" id="KK113065">
    <property type="protein sequence ID" value="KFM59244.1"/>
    <property type="molecule type" value="Genomic_DNA"/>
</dbReference>
<keyword evidence="2" id="KW-0963">Cytoplasm</keyword>
<evidence type="ECO:0000256" key="1">
    <source>
        <dbReference type="ARBA" id="ARBA00004496"/>
    </source>
</evidence>
<dbReference type="GO" id="GO:0032797">
    <property type="term" value="C:SMN complex"/>
    <property type="evidence" value="ECO:0007669"/>
    <property type="project" value="TreeGrafter"/>
</dbReference>
<evidence type="ECO:0000256" key="2">
    <source>
        <dbReference type="ARBA" id="ARBA00022490"/>
    </source>
</evidence>
<dbReference type="Proteomes" id="UP000054359">
    <property type="component" value="Unassembled WGS sequence"/>
</dbReference>
<dbReference type="STRING" id="407821.A0A087T2A5"/>
<dbReference type="PIRSF" id="PIRSF038038">
    <property type="entry name" value="SMN_Gemin2"/>
    <property type="match status" value="1"/>
</dbReference>
<evidence type="ECO:0000256" key="3">
    <source>
        <dbReference type="ARBA" id="ARBA00022664"/>
    </source>
</evidence>
<dbReference type="GO" id="GO:0000245">
    <property type="term" value="P:spliceosomal complex assembly"/>
    <property type="evidence" value="ECO:0007669"/>
    <property type="project" value="InterPro"/>
</dbReference>
<protein>
    <recommendedName>
        <fullName evidence="6">Gem-associated protein 2</fullName>
    </recommendedName>
</protein>
<keyword evidence="3" id="KW-0507">mRNA processing</keyword>
<evidence type="ECO:0000313" key="8">
    <source>
        <dbReference type="Proteomes" id="UP000054359"/>
    </source>
</evidence>
<organism evidence="7 8">
    <name type="scientific">Stegodyphus mimosarum</name>
    <name type="common">African social velvet spider</name>
    <dbReference type="NCBI Taxonomy" id="407821"/>
    <lineage>
        <taxon>Eukaryota</taxon>
        <taxon>Metazoa</taxon>
        <taxon>Ecdysozoa</taxon>
        <taxon>Arthropoda</taxon>
        <taxon>Chelicerata</taxon>
        <taxon>Arachnida</taxon>
        <taxon>Araneae</taxon>
        <taxon>Araneomorphae</taxon>
        <taxon>Entelegynae</taxon>
        <taxon>Eresoidea</taxon>
        <taxon>Eresidae</taxon>
        <taxon>Stegodyphus</taxon>
    </lineage>
</organism>
<dbReference type="InterPro" id="IPR017364">
    <property type="entry name" value="GEMIN2"/>
</dbReference>
<dbReference type="GO" id="GO:0000387">
    <property type="term" value="P:spliceosomal snRNP assembly"/>
    <property type="evidence" value="ECO:0007669"/>
    <property type="project" value="InterPro"/>
</dbReference>
<name>A0A087T2A5_STEMI</name>
<evidence type="ECO:0000256" key="6">
    <source>
        <dbReference type="ARBA" id="ARBA00047179"/>
    </source>
</evidence>
<sequence length="274" mass="31341">MVKCAKSEKLLKPAFDLRQLPRSVNINSDPMDGLDYLYRVRLEAAKYPKVAVSDIDTTHFAHLQNFKVENSNGFIIAKPGFAPDHKLQKAQLDLFLHHRRRILENRALLKKKFPRGVFPKSHEKEEWYTYCLGLEKLDEDTDAVVVPEISACEPTAENEEFHLNLIGKPPLLSIVTHLSQRVVIKLLSYQKDWLEEGMFTHDNGVWIFALLACLEKPLYPDTHSLLRSISRLCSSLRAEIQDPDSTILKSLNIIIAIIANCFDQKDMSDDFVLG</sequence>
<keyword evidence="8" id="KW-1185">Reference proteome</keyword>
<dbReference type="PANTHER" id="PTHR12794">
    <property type="entry name" value="GEMIN2"/>
    <property type="match status" value="1"/>
</dbReference>
<feature type="non-terminal residue" evidence="7">
    <location>
        <position position="274"/>
    </location>
</feature>
<evidence type="ECO:0000313" key="7">
    <source>
        <dbReference type="EMBL" id="KFM59244.1"/>
    </source>
</evidence>
<comment type="subcellular location">
    <subcellularLocation>
        <location evidence="1">Cytoplasm</location>
    </subcellularLocation>
</comment>
<dbReference type="Pfam" id="PF04938">
    <property type="entry name" value="SIP1"/>
    <property type="match status" value="1"/>
</dbReference>
<dbReference type="AlphaFoldDB" id="A0A087T2A5"/>
<dbReference type="GO" id="GO:0005681">
    <property type="term" value="C:spliceosomal complex"/>
    <property type="evidence" value="ECO:0007669"/>
    <property type="project" value="InterPro"/>
</dbReference>
<reference evidence="7 8" key="1">
    <citation type="submission" date="2013-11" db="EMBL/GenBank/DDBJ databases">
        <title>Genome sequencing of Stegodyphus mimosarum.</title>
        <authorList>
            <person name="Bechsgaard J."/>
        </authorList>
    </citation>
    <scope>NUCLEOTIDE SEQUENCE [LARGE SCALE GENOMIC DNA]</scope>
</reference>
<gene>
    <name evidence="7" type="ORF">X975_09622</name>
</gene>
<evidence type="ECO:0000256" key="4">
    <source>
        <dbReference type="ARBA" id="ARBA00023187"/>
    </source>
</evidence>
<dbReference type="OrthoDB" id="428895at2759"/>
<dbReference type="PANTHER" id="PTHR12794:SF0">
    <property type="entry name" value="GEM-ASSOCIATED PROTEIN 2"/>
    <property type="match status" value="1"/>
</dbReference>
<accession>A0A087T2A5</accession>
<evidence type="ECO:0000256" key="5">
    <source>
        <dbReference type="ARBA" id="ARBA00025758"/>
    </source>
</evidence>
<dbReference type="Gene3D" id="1.20.58.1070">
    <property type="match status" value="1"/>
</dbReference>
<proteinExistence type="inferred from homology"/>
<comment type="similarity">
    <text evidence="5">Belongs to the gemin-2 family.</text>
</comment>